<keyword evidence="3 7" id="KW-1134">Transmembrane beta strand</keyword>
<dbReference type="Gene3D" id="2.40.170.20">
    <property type="entry name" value="TonB-dependent receptor, beta-barrel domain"/>
    <property type="match status" value="1"/>
</dbReference>
<dbReference type="InterPro" id="IPR037066">
    <property type="entry name" value="Plug_dom_sf"/>
</dbReference>
<dbReference type="NCBIfam" id="TIGR04057">
    <property type="entry name" value="SusC_RagA_signa"/>
    <property type="match status" value="1"/>
</dbReference>
<keyword evidence="5 7" id="KW-0472">Membrane</keyword>
<comment type="similarity">
    <text evidence="7">Belongs to the TonB-dependent receptor family.</text>
</comment>
<keyword evidence="10" id="KW-1185">Reference proteome</keyword>
<evidence type="ECO:0000256" key="4">
    <source>
        <dbReference type="ARBA" id="ARBA00022692"/>
    </source>
</evidence>
<dbReference type="EMBL" id="JAJNEC010000004">
    <property type="protein sequence ID" value="MCD2422460.1"/>
    <property type="molecule type" value="Genomic_DNA"/>
</dbReference>
<dbReference type="RefSeq" id="WP_231003476.1">
    <property type="nucleotide sequence ID" value="NZ_JAJNEC010000004.1"/>
</dbReference>
<evidence type="ECO:0000256" key="2">
    <source>
        <dbReference type="ARBA" id="ARBA00022448"/>
    </source>
</evidence>
<reference evidence="9 10" key="1">
    <citation type="submission" date="2021-11" db="EMBL/GenBank/DDBJ databases">
        <title>Genomic of Niabella pedocola.</title>
        <authorList>
            <person name="Wu T."/>
        </authorList>
    </citation>
    <scope>NUCLEOTIDE SEQUENCE [LARGE SCALE GENOMIC DNA]</scope>
    <source>
        <strain evidence="9 10">JCM 31011</strain>
    </source>
</reference>
<evidence type="ECO:0000256" key="7">
    <source>
        <dbReference type="PROSITE-ProRule" id="PRU01360"/>
    </source>
</evidence>
<dbReference type="InterPro" id="IPR023997">
    <property type="entry name" value="TonB-dep_OMP_SusC/RagA_CS"/>
</dbReference>
<comment type="subcellular location">
    <subcellularLocation>
        <location evidence="1 7">Cell outer membrane</location>
        <topology evidence="1 7">Multi-pass membrane protein</topology>
    </subcellularLocation>
</comment>
<dbReference type="InterPro" id="IPR018247">
    <property type="entry name" value="EF_Hand_1_Ca_BS"/>
</dbReference>
<dbReference type="InterPro" id="IPR039426">
    <property type="entry name" value="TonB-dep_rcpt-like"/>
</dbReference>
<keyword evidence="6 7" id="KW-0998">Cell outer membrane</keyword>
<evidence type="ECO:0000313" key="10">
    <source>
        <dbReference type="Proteomes" id="UP001199816"/>
    </source>
</evidence>
<sequence>MRILFVKLLFCVGVWMWGICSAHGQAIKGVVRAKTDNRALEGVSVQIAGKPATLTATNAEGHYQLNGGSTADSVLFSHVGFEPVTIAIAGQSTIDMQLVPVNASLDQVVVIGYGSVRKLDLTGSVGTVNVEDMKKAPVPSFAQALAGRVAGVQVNSTDGQPGGGMNIMIRGAGSLTQSTTPLYVVDGFPIENLDPNTLNMDDIASVSILKDASSTSIYGSRGANGVVLIQTRRGRQGKPEVTLGGTMGYQLKPPLIPVMSPYEFVKYQMELNPNSFNTPAYTALGKTLDDYKNVPGINWQDQVLQTGVYRNYNLGIRGGSEQTKYSVSGSVFNQKGVIINTGMDRYTGRLALDQVISEKFKVGTNVALTQTDVYGQQIRSIYGGGNATSPALIRAWMYRPVSAIEGQDLLSEDADQQAVNSSDFRINPVTDLQNQYQHTIRNQLQADAYVSYAITPKLILKSAAGLMQSNVRNEQFYNSKTAQGSPLNPSNKNGVWGSMSNNNSNSFFNENTLNYKTLIGQDHSINAMALFGVNQYKTMYSSFTGIQLPNEVKRMDGLDESSGGTFTSPSIYNTINTMVSYAARIDYNFRSKYMLTVNFRADGSSKFFQPWGYFPGGAIAWNMGQEDFFRKGLPFITNSKLRASYGQNGNNRVGDYDAYAKLSLNNTGQGYAFNNQAPIPAAYLSTLGNLLLQWEKTEQIDIGYEIGILDNRIGLEIDWYRRTASNLLLNTDLPQSSGFGSAQVNIGSLRNTGWEFTLNTTNIKATDFNWTSSFNISFNKNKILSLANGQPSLSRVPTYLSQFGQPLYLSEVGKPVGMMIGYIWDGNYQYEDFDNPAPGVYVLKKTVSTNGTARNVVQPGDIKLRDLNGDGTVNAADMTIIGRGQPAHIGGFSNNLMYKGFSLNVFFQWSYGNDVYNANRLLLEGNSNGFANINQYASYANRWTPDNPTNENYRTRGQGFIGYFSSKNVEDGSYLRLKTVSLSYSLPAKLIRKAYLKNLSVDLSAQNLITWTNYSGLDPEVSTADNVLMPGYDFSAYPNVRTIVFGLKATF</sequence>
<dbReference type="Pfam" id="PF07715">
    <property type="entry name" value="Plug"/>
    <property type="match status" value="1"/>
</dbReference>
<accession>A0ABS8PMY2</accession>
<comment type="caution">
    <text evidence="9">The sequence shown here is derived from an EMBL/GenBank/DDBJ whole genome shotgun (WGS) entry which is preliminary data.</text>
</comment>
<dbReference type="Proteomes" id="UP001199816">
    <property type="component" value="Unassembled WGS sequence"/>
</dbReference>
<protein>
    <submittedName>
        <fullName evidence="9">TonB-dependent receptor</fullName>
    </submittedName>
</protein>
<evidence type="ECO:0000256" key="5">
    <source>
        <dbReference type="ARBA" id="ARBA00023136"/>
    </source>
</evidence>
<dbReference type="InterPro" id="IPR008969">
    <property type="entry name" value="CarboxyPept-like_regulatory"/>
</dbReference>
<dbReference type="Pfam" id="PF13715">
    <property type="entry name" value="CarbopepD_reg_2"/>
    <property type="match status" value="1"/>
</dbReference>
<dbReference type="InterPro" id="IPR012910">
    <property type="entry name" value="Plug_dom"/>
</dbReference>
<evidence type="ECO:0000256" key="6">
    <source>
        <dbReference type="ARBA" id="ARBA00023237"/>
    </source>
</evidence>
<evidence type="ECO:0000256" key="1">
    <source>
        <dbReference type="ARBA" id="ARBA00004571"/>
    </source>
</evidence>
<dbReference type="Gene3D" id="2.170.130.10">
    <property type="entry name" value="TonB-dependent receptor, plug domain"/>
    <property type="match status" value="1"/>
</dbReference>
<name>A0ABS8PMY2_9BACT</name>
<evidence type="ECO:0000313" key="9">
    <source>
        <dbReference type="EMBL" id="MCD2422460.1"/>
    </source>
</evidence>
<dbReference type="Gene3D" id="2.60.40.1120">
    <property type="entry name" value="Carboxypeptidase-like, regulatory domain"/>
    <property type="match status" value="1"/>
</dbReference>
<dbReference type="InterPro" id="IPR036942">
    <property type="entry name" value="Beta-barrel_TonB_sf"/>
</dbReference>
<dbReference type="PROSITE" id="PS00018">
    <property type="entry name" value="EF_HAND_1"/>
    <property type="match status" value="1"/>
</dbReference>
<dbReference type="SUPFAM" id="SSF56935">
    <property type="entry name" value="Porins"/>
    <property type="match status" value="1"/>
</dbReference>
<dbReference type="InterPro" id="IPR023996">
    <property type="entry name" value="TonB-dep_OMP_SusC/RagA"/>
</dbReference>
<keyword evidence="4 7" id="KW-0812">Transmembrane</keyword>
<dbReference type="PROSITE" id="PS52016">
    <property type="entry name" value="TONB_DEPENDENT_REC_3"/>
    <property type="match status" value="1"/>
</dbReference>
<proteinExistence type="inferred from homology"/>
<organism evidence="9 10">
    <name type="scientific">Niabella pedocola</name>
    <dbReference type="NCBI Taxonomy" id="1752077"/>
    <lineage>
        <taxon>Bacteria</taxon>
        <taxon>Pseudomonadati</taxon>
        <taxon>Bacteroidota</taxon>
        <taxon>Chitinophagia</taxon>
        <taxon>Chitinophagales</taxon>
        <taxon>Chitinophagaceae</taxon>
        <taxon>Niabella</taxon>
    </lineage>
</organism>
<gene>
    <name evidence="9" type="ORF">LQ567_06775</name>
</gene>
<feature type="domain" description="TonB-dependent receptor plug" evidence="8">
    <location>
        <begin position="118"/>
        <end position="226"/>
    </location>
</feature>
<evidence type="ECO:0000259" key="8">
    <source>
        <dbReference type="Pfam" id="PF07715"/>
    </source>
</evidence>
<keyword evidence="2 7" id="KW-0813">Transport</keyword>
<keyword evidence="9" id="KW-0675">Receptor</keyword>
<dbReference type="NCBIfam" id="TIGR04056">
    <property type="entry name" value="OMP_RagA_SusC"/>
    <property type="match status" value="1"/>
</dbReference>
<dbReference type="SUPFAM" id="SSF49464">
    <property type="entry name" value="Carboxypeptidase regulatory domain-like"/>
    <property type="match status" value="1"/>
</dbReference>
<evidence type="ECO:0000256" key="3">
    <source>
        <dbReference type="ARBA" id="ARBA00022452"/>
    </source>
</evidence>